<name>A0A365XUJ8_9BACT</name>
<reference evidence="1 2" key="1">
    <citation type="submission" date="2018-05" db="EMBL/GenBank/DDBJ databases">
        <title>Chitinophaga sp. K3CV102501T nov., isolated from isolated from a monsoon evergreen broad-leaved forest soil.</title>
        <authorList>
            <person name="Lv Y."/>
        </authorList>
    </citation>
    <scope>NUCLEOTIDE SEQUENCE [LARGE SCALE GENOMIC DNA]</scope>
    <source>
        <strain evidence="1 2">GDMCC 1.1325</strain>
    </source>
</reference>
<protein>
    <submittedName>
        <fullName evidence="1">Uncharacterized protein</fullName>
    </submittedName>
</protein>
<dbReference type="Proteomes" id="UP000253410">
    <property type="component" value="Unassembled WGS sequence"/>
</dbReference>
<sequence>MPEFGRMGEYLDLCTHEFVVTVRNIRFYFRRQCTLVANQDFAKTTFDFSHLDKSKLKELESCQTNTLDWLKNAGLDDELVTTLVKHVTMSVLSDLVNFLYESISNAQKGKMSVAYALLRKPLTDELLIFLIESLQKKRAAPKLLSL</sequence>
<dbReference type="EMBL" id="QFFJ01000002">
    <property type="protein sequence ID" value="RBL90037.1"/>
    <property type="molecule type" value="Genomic_DNA"/>
</dbReference>
<comment type="caution">
    <text evidence="1">The sequence shown here is derived from an EMBL/GenBank/DDBJ whole genome shotgun (WGS) entry which is preliminary data.</text>
</comment>
<gene>
    <name evidence="1" type="ORF">DF182_26565</name>
</gene>
<accession>A0A365XUJ8</accession>
<evidence type="ECO:0000313" key="1">
    <source>
        <dbReference type="EMBL" id="RBL90037.1"/>
    </source>
</evidence>
<organism evidence="1 2">
    <name type="scientific">Chitinophaga flava</name>
    <dbReference type="NCBI Taxonomy" id="2259036"/>
    <lineage>
        <taxon>Bacteria</taxon>
        <taxon>Pseudomonadati</taxon>
        <taxon>Bacteroidota</taxon>
        <taxon>Chitinophagia</taxon>
        <taxon>Chitinophagales</taxon>
        <taxon>Chitinophagaceae</taxon>
        <taxon>Chitinophaga</taxon>
    </lineage>
</organism>
<evidence type="ECO:0000313" key="2">
    <source>
        <dbReference type="Proteomes" id="UP000253410"/>
    </source>
</evidence>
<keyword evidence="2" id="KW-1185">Reference proteome</keyword>
<dbReference type="AlphaFoldDB" id="A0A365XUJ8"/>
<proteinExistence type="predicted"/>